<dbReference type="HOGENOM" id="CLU_206233_0_0_1"/>
<keyword evidence="2" id="KW-1185">Reference proteome</keyword>
<dbReference type="OrthoDB" id="3359487at2759"/>
<sequence>SVVRLAKNTLNKYYSLTDSSKVYYCIVMVLHPHYKLDYFKQAKWQAEWINTTHKLVHATY</sequence>
<dbReference type="EMBL" id="KN822073">
    <property type="protein sequence ID" value="KIM59460.1"/>
    <property type="molecule type" value="Genomic_DNA"/>
</dbReference>
<gene>
    <name evidence="1" type="ORF">SCLCIDRAFT_126126</name>
</gene>
<name>A0A0C3DFG1_9AGAM</name>
<dbReference type="Proteomes" id="UP000053989">
    <property type="component" value="Unassembled WGS sequence"/>
</dbReference>
<proteinExistence type="predicted"/>
<accession>A0A0C3DFG1</accession>
<evidence type="ECO:0000313" key="2">
    <source>
        <dbReference type="Proteomes" id="UP000053989"/>
    </source>
</evidence>
<evidence type="ECO:0000313" key="1">
    <source>
        <dbReference type="EMBL" id="KIM59460.1"/>
    </source>
</evidence>
<dbReference type="InParanoid" id="A0A0C3DFG1"/>
<reference evidence="1 2" key="1">
    <citation type="submission" date="2014-04" db="EMBL/GenBank/DDBJ databases">
        <authorList>
            <consortium name="DOE Joint Genome Institute"/>
            <person name="Kuo A."/>
            <person name="Kohler A."/>
            <person name="Nagy L.G."/>
            <person name="Floudas D."/>
            <person name="Copeland A."/>
            <person name="Barry K.W."/>
            <person name="Cichocki N."/>
            <person name="Veneault-Fourrey C."/>
            <person name="LaButti K."/>
            <person name="Lindquist E.A."/>
            <person name="Lipzen A."/>
            <person name="Lundell T."/>
            <person name="Morin E."/>
            <person name="Murat C."/>
            <person name="Sun H."/>
            <person name="Tunlid A."/>
            <person name="Henrissat B."/>
            <person name="Grigoriev I.V."/>
            <person name="Hibbett D.S."/>
            <person name="Martin F."/>
            <person name="Nordberg H.P."/>
            <person name="Cantor M.N."/>
            <person name="Hua S.X."/>
        </authorList>
    </citation>
    <scope>NUCLEOTIDE SEQUENCE [LARGE SCALE GENOMIC DNA]</scope>
    <source>
        <strain evidence="1 2">Foug A</strain>
    </source>
</reference>
<organism evidence="1 2">
    <name type="scientific">Scleroderma citrinum Foug A</name>
    <dbReference type="NCBI Taxonomy" id="1036808"/>
    <lineage>
        <taxon>Eukaryota</taxon>
        <taxon>Fungi</taxon>
        <taxon>Dikarya</taxon>
        <taxon>Basidiomycota</taxon>
        <taxon>Agaricomycotina</taxon>
        <taxon>Agaricomycetes</taxon>
        <taxon>Agaricomycetidae</taxon>
        <taxon>Boletales</taxon>
        <taxon>Sclerodermatineae</taxon>
        <taxon>Sclerodermataceae</taxon>
        <taxon>Scleroderma</taxon>
    </lineage>
</organism>
<evidence type="ECO:0008006" key="3">
    <source>
        <dbReference type="Google" id="ProtNLM"/>
    </source>
</evidence>
<feature type="non-terminal residue" evidence="1">
    <location>
        <position position="1"/>
    </location>
</feature>
<protein>
    <recommendedName>
        <fullName evidence="3">hAT-like transposase RNase-H fold domain-containing protein</fullName>
    </recommendedName>
</protein>
<dbReference type="AlphaFoldDB" id="A0A0C3DFG1"/>
<reference evidence="2" key="2">
    <citation type="submission" date="2015-01" db="EMBL/GenBank/DDBJ databases">
        <title>Evolutionary Origins and Diversification of the Mycorrhizal Mutualists.</title>
        <authorList>
            <consortium name="DOE Joint Genome Institute"/>
            <consortium name="Mycorrhizal Genomics Consortium"/>
            <person name="Kohler A."/>
            <person name="Kuo A."/>
            <person name="Nagy L.G."/>
            <person name="Floudas D."/>
            <person name="Copeland A."/>
            <person name="Barry K.W."/>
            <person name="Cichocki N."/>
            <person name="Veneault-Fourrey C."/>
            <person name="LaButti K."/>
            <person name="Lindquist E.A."/>
            <person name="Lipzen A."/>
            <person name="Lundell T."/>
            <person name="Morin E."/>
            <person name="Murat C."/>
            <person name="Riley R."/>
            <person name="Ohm R."/>
            <person name="Sun H."/>
            <person name="Tunlid A."/>
            <person name="Henrissat B."/>
            <person name="Grigoriev I.V."/>
            <person name="Hibbett D.S."/>
            <person name="Martin F."/>
        </authorList>
    </citation>
    <scope>NUCLEOTIDE SEQUENCE [LARGE SCALE GENOMIC DNA]</scope>
    <source>
        <strain evidence="2">Foug A</strain>
    </source>
</reference>